<evidence type="ECO:0000256" key="1">
    <source>
        <dbReference type="ARBA" id="ARBA00004141"/>
    </source>
</evidence>
<dbReference type="EMBL" id="MU853334">
    <property type="protein sequence ID" value="KAK4115931.1"/>
    <property type="molecule type" value="Genomic_DNA"/>
</dbReference>
<reference evidence="13" key="2">
    <citation type="submission" date="2023-05" db="EMBL/GenBank/DDBJ databases">
        <authorList>
            <consortium name="Lawrence Berkeley National Laboratory"/>
            <person name="Steindorff A."/>
            <person name="Hensen N."/>
            <person name="Bonometti L."/>
            <person name="Westerberg I."/>
            <person name="Brannstrom I.O."/>
            <person name="Guillou S."/>
            <person name="Cros-Aarteil S."/>
            <person name="Calhoun S."/>
            <person name="Haridas S."/>
            <person name="Kuo A."/>
            <person name="Mondo S."/>
            <person name="Pangilinan J."/>
            <person name="Riley R."/>
            <person name="Labutti K."/>
            <person name="Andreopoulos B."/>
            <person name="Lipzen A."/>
            <person name="Chen C."/>
            <person name="Yanf M."/>
            <person name="Daum C."/>
            <person name="Ng V."/>
            <person name="Clum A."/>
            <person name="Ohm R."/>
            <person name="Martin F."/>
            <person name="Silar P."/>
            <person name="Natvig D."/>
            <person name="Lalanne C."/>
            <person name="Gautier V."/>
            <person name="Ament-Velasquez S.L."/>
            <person name="Kruys A."/>
            <person name="Hutchinson M.I."/>
            <person name="Powell A.J."/>
            <person name="Barry K."/>
            <person name="Miller A.N."/>
            <person name="Grigoriev I.V."/>
            <person name="Debuchy R."/>
            <person name="Gladieux P."/>
            <person name="Thoren M.H."/>
            <person name="Johannesson H."/>
        </authorList>
    </citation>
    <scope>NUCLEOTIDE SEQUENCE</scope>
    <source>
        <strain evidence="13">CBS 508.74</strain>
    </source>
</reference>
<reference evidence="13" key="1">
    <citation type="journal article" date="2023" name="Mol. Phylogenet. Evol.">
        <title>Genome-scale phylogeny and comparative genomics of the fungal order Sordariales.</title>
        <authorList>
            <person name="Hensen N."/>
            <person name="Bonometti L."/>
            <person name="Westerberg I."/>
            <person name="Brannstrom I.O."/>
            <person name="Guillou S."/>
            <person name="Cros-Aarteil S."/>
            <person name="Calhoun S."/>
            <person name="Haridas S."/>
            <person name="Kuo A."/>
            <person name="Mondo S."/>
            <person name="Pangilinan J."/>
            <person name="Riley R."/>
            <person name="LaButti K."/>
            <person name="Andreopoulos B."/>
            <person name="Lipzen A."/>
            <person name="Chen C."/>
            <person name="Yan M."/>
            <person name="Daum C."/>
            <person name="Ng V."/>
            <person name="Clum A."/>
            <person name="Steindorff A."/>
            <person name="Ohm R.A."/>
            <person name="Martin F."/>
            <person name="Silar P."/>
            <person name="Natvig D.O."/>
            <person name="Lalanne C."/>
            <person name="Gautier V."/>
            <person name="Ament-Velasquez S.L."/>
            <person name="Kruys A."/>
            <person name="Hutchinson M.I."/>
            <person name="Powell A.J."/>
            <person name="Barry K."/>
            <person name="Miller A.N."/>
            <person name="Grigoriev I.V."/>
            <person name="Debuchy R."/>
            <person name="Gladieux P."/>
            <person name="Hiltunen Thoren M."/>
            <person name="Johannesson H."/>
        </authorList>
    </citation>
    <scope>NUCLEOTIDE SEQUENCE</scope>
    <source>
        <strain evidence="13">CBS 508.74</strain>
    </source>
</reference>
<evidence type="ECO:0000313" key="14">
    <source>
        <dbReference type="Proteomes" id="UP001302812"/>
    </source>
</evidence>
<feature type="transmembrane region" description="Helical" evidence="10">
    <location>
        <begin position="216"/>
        <end position="235"/>
    </location>
</feature>
<feature type="transmembrane region" description="Helical" evidence="10">
    <location>
        <begin position="159"/>
        <end position="177"/>
    </location>
</feature>
<evidence type="ECO:0000313" key="13">
    <source>
        <dbReference type="EMBL" id="KAK4115931.1"/>
    </source>
</evidence>
<keyword evidence="2 10" id="KW-0812">Transmembrane</keyword>
<comment type="subcellular location">
    <subcellularLocation>
        <location evidence="1">Membrane</location>
        <topology evidence="1">Multi-pass membrane protein</topology>
    </subcellularLocation>
</comment>
<evidence type="ECO:0000256" key="7">
    <source>
        <dbReference type="ARBA" id="ARBA00023136"/>
    </source>
</evidence>
<evidence type="ECO:0000256" key="2">
    <source>
        <dbReference type="ARBA" id="ARBA00022692"/>
    </source>
</evidence>
<feature type="compositionally biased region" description="Pro residues" evidence="9">
    <location>
        <begin position="349"/>
        <end position="364"/>
    </location>
</feature>
<keyword evidence="14" id="KW-1185">Reference proteome</keyword>
<evidence type="ECO:0000256" key="9">
    <source>
        <dbReference type="SAM" id="MobiDB-lite"/>
    </source>
</evidence>
<feature type="transmembrane region" description="Helical" evidence="10">
    <location>
        <begin position="112"/>
        <end position="139"/>
    </location>
</feature>
<dbReference type="SMART" id="SM00744">
    <property type="entry name" value="RINGv"/>
    <property type="match status" value="1"/>
</dbReference>
<feature type="compositionally biased region" description="Low complexity" evidence="9">
    <location>
        <begin position="365"/>
        <end position="396"/>
    </location>
</feature>
<evidence type="ECO:0000256" key="6">
    <source>
        <dbReference type="ARBA" id="ARBA00022989"/>
    </source>
</evidence>
<feature type="transmembrane region" description="Helical" evidence="10">
    <location>
        <begin position="184"/>
        <end position="204"/>
    </location>
</feature>
<organism evidence="13 14">
    <name type="scientific">Canariomyces notabilis</name>
    <dbReference type="NCBI Taxonomy" id="2074819"/>
    <lineage>
        <taxon>Eukaryota</taxon>
        <taxon>Fungi</taxon>
        <taxon>Dikarya</taxon>
        <taxon>Ascomycota</taxon>
        <taxon>Pezizomycotina</taxon>
        <taxon>Sordariomycetes</taxon>
        <taxon>Sordariomycetidae</taxon>
        <taxon>Sordariales</taxon>
        <taxon>Chaetomiaceae</taxon>
        <taxon>Canariomyces</taxon>
    </lineage>
</organism>
<name>A0AAN6TKD8_9PEZI</name>
<keyword evidence="6 10" id="KW-1133">Transmembrane helix</keyword>
<evidence type="ECO:0000259" key="11">
    <source>
        <dbReference type="PROSITE" id="PS50089"/>
    </source>
</evidence>
<dbReference type="GO" id="GO:0016020">
    <property type="term" value="C:membrane"/>
    <property type="evidence" value="ECO:0007669"/>
    <property type="project" value="UniProtKB-SubCell"/>
</dbReference>
<dbReference type="PROSITE" id="PS51292">
    <property type="entry name" value="ZF_RING_CH"/>
    <property type="match status" value="1"/>
</dbReference>
<gene>
    <name evidence="13" type="ORF">N656DRAFT_702340</name>
</gene>
<dbReference type="InterPro" id="IPR001841">
    <property type="entry name" value="Znf_RING"/>
</dbReference>
<dbReference type="Gene3D" id="3.30.40.10">
    <property type="entry name" value="Zinc/RING finger domain, C3HC4 (zinc finger)"/>
    <property type="match status" value="1"/>
</dbReference>
<dbReference type="AlphaFoldDB" id="A0AAN6TKD8"/>
<feature type="region of interest" description="Disordered" evidence="9">
    <location>
        <begin position="250"/>
        <end position="279"/>
    </location>
</feature>
<proteinExistence type="predicted"/>
<dbReference type="InterPro" id="IPR013083">
    <property type="entry name" value="Znf_RING/FYVE/PHD"/>
</dbReference>
<accession>A0AAN6TKD8</accession>
<feature type="region of interest" description="Disordered" evidence="9">
    <location>
        <begin position="313"/>
        <end position="400"/>
    </location>
</feature>
<dbReference type="Proteomes" id="UP001302812">
    <property type="component" value="Unassembled WGS sequence"/>
</dbReference>
<evidence type="ECO:0000256" key="4">
    <source>
        <dbReference type="ARBA" id="ARBA00022771"/>
    </source>
</evidence>
<dbReference type="GeneID" id="89935136"/>
<evidence type="ECO:0000259" key="12">
    <source>
        <dbReference type="PROSITE" id="PS51292"/>
    </source>
</evidence>
<evidence type="ECO:0008006" key="15">
    <source>
        <dbReference type="Google" id="ProtNLM"/>
    </source>
</evidence>
<keyword evidence="7 10" id="KW-0472">Membrane</keyword>
<evidence type="ECO:0000256" key="5">
    <source>
        <dbReference type="ARBA" id="ARBA00022833"/>
    </source>
</evidence>
<keyword evidence="4 8" id="KW-0863">Zinc-finger</keyword>
<evidence type="ECO:0000256" key="8">
    <source>
        <dbReference type="PROSITE-ProRule" id="PRU00175"/>
    </source>
</evidence>
<evidence type="ECO:0000256" key="10">
    <source>
        <dbReference type="SAM" id="Phobius"/>
    </source>
</evidence>
<evidence type="ECO:0000256" key="3">
    <source>
        <dbReference type="ARBA" id="ARBA00022723"/>
    </source>
</evidence>
<keyword evidence="5" id="KW-0862">Zinc</keyword>
<comment type="caution">
    <text evidence="13">The sequence shown here is derived from an EMBL/GenBank/DDBJ whole genome shotgun (WGS) entry which is preliminary data.</text>
</comment>
<dbReference type="SUPFAM" id="SSF57850">
    <property type="entry name" value="RING/U-box"/>
    <property type="match status" value="1"/>
</dbReference>
<dbReference type="PANTHER" id="PTHR46283">
    <property type="entry name" value="E3 UBIQUITIN-PROTEIN LIGASE MARCH5"/>
    <property type="match status" value="1"/>
</dbReference>
<dbReference type="GO" id="GO:0008270">
    <property type="term" value="F:zinc ion binding"/>
    <property type="evidence" value="ECO:0007669"/>
    <property type="project" value="UniProtKB-KW"/>
</dbReference>
<feature type="domain" description="RING-type" evidence="11">
    <location>
        <begin position="30"/>
        <end position="86"/>
    </location>
</feature>
<sequence>MATPTTGNSASAPPHTIVPAPIATNDQHVCFICLQNDTDTPNATWVNPCPCSLEAHEGCLLRWIAEMEASSSNRPSRSGLKCPACKAPITVEEPFDALLAIRDRLYRRYSRAAPYILLVLVSGGTLAGATWYGCGAASIFAGTDAVEWWMDRSHGRARLPILVGKFWALSTIGPGLIIMRWLPWLGSIVLVPISALYGAFLVAHEDLPQWPPSPEWAMALMPYVHLGYTFLYYDLFGPLERRLNRALRGRPPTDEAGAGEEAAVQAAAAPPAEGRNGNRANGIWGTVVNLGRAALGLVLDWRVEVEIEEEVEFRIGPADDNEDGHAHDEDDEEEEFQILAGDAPAEPAQLPPPPPPPPAQPPAAAPAQPQANPNPQDHNNNQQQPNNHNNNNNDAPPETPYLTEIINSMVTSLLFPAISYGMGELIRVAAPRAWVRPWRGPGAPTGLLQERWGRSLVGGCLFVVLRDAVALYTKYRRVQVKANRKVRSVERRRDVQEGLRRGAGAGVDGG</sequence>
<feature type="domain" description="RING-CH-type" evidence="12">
    <location>
        <begin position="22"/>
        <end position="92"/>
    </location>
</feature>
<feature type="compositionally biased region" description="Low complexity" evidence="9">
    <location>
        <begin position="254"/>
        <end position="277"/>
    </location>
</feature>
<keyword evidence="3" id="KW-0479">Metal-binding</keyword>
<protein>
    <recommendedName>
        <fullName evidence="15">RING-CH-type domain-containing protein</fullName>
    </recommendedName>
</protein>
<dbReference type="PROSITE" id="PS50089">
    <property type="entry name" value="ZF_RING_2"/>
    <property type="match status" value="1"/>
</dbReference>
<dbReference type="RefSeq" id="XP_064673501.1">
    <property type="nucleotide sequence ID" value="XM_064811011.1"/>
</dbReference>
<dbReference type="InterPro" id="IPR011016">
    <property type="entry name" value="Znf_RING-CH"/>
</dbReference>